<protein>
    <submittedName>
        <fullName evidence="1">Uncharacterized protein</fullName>
    </submittedName>
</protein>
<gene>
    <name evidence="1" type="ORF">O181_004586</name>
</gene>
<dbReference type="AlphaFoldDB" id="A0A9Q3BH71"/>
<proteinExistence type="predicted"/>
<dbReference type="EMBL" id="AVOT02000902">
    <property type="protein sequence ID" value="MBW0464871.1"/>
    <property type="molecule type" value="Genomic_DNA"/>
</dbReference>
<organism evidence="1 2">
    <name type="scientific">Austropuccinia psidii MF-1</name>
    <dbReference type="NCBI Taxonomy" id="1389203"/>
    <lineage>
        <taxon>Eukaryota</taxon>
        <taxon>Fungi</taxon>
        <taxon>Dikarya</taxon>
        <taxon>Basidiomycota</taxon>
        <taxon>Pucciniomycotina</taxon>
        <taxon>Pucciniomycetes</taxon>
        <taxon>Pucciniales</taxon>
        <taxon>Sphaerophragmiaceae</taxon>
        <taxon>Austropuccinia</taxon>
    </lineage>
</organism>
<evidence type="ECO:0000313" key="2">
    <source>
        <dbReference type="Proteomes" id="UP000765509"/>
    </source>
</evidence>
<accession>A0A9Q3BH71</accession>
<dbReference type="Proteomes" id="UP000765509">
    <property type="component" value="Unassembled WGS sequence"/>
</dbReference>
<name>A0A9Q3BH71_9BASI</name>
<comment type="caution">
    <text evidence="1">The sequence shown here is derived from an EMBL/GenBank/DDBJ whole genome shotgun (WGS) entry which is preliminary data.</text>
</comment>
<reference evidence="1" key="1">
    <citation type="submission" date="2021-03" db="EMBL/GenBank/DDBJ databases">
        <title>Draft genome sequence of rust myrtle Austropuccinia psidii MF-1, a brazilian biotype.</title>
        <authorList>
            <person name="Quecine M.C."/>
            <person name="Pachon D.M.R."/>
            <person name="Bonatelli M.L."/>
            <person name="Correr F.H."/>
            <person name="Franceschini L.M."/>
            <person name="Leite T.F."/>
            <person name="Margarido G.R.A."/>
            <person name="Almeida C.A."/>
            <person name="Ferrarezi J.A."/>
            <person name="Labate C.A."/>
        </authorList>
    </citation>
    <scope>NUCLEOTIDE SEQUENCE</scope>
    <source>
        <strain evidence="1">MF-1</strain>
    </source>
</reference>
<evidence type="ECO:0000313" key="1">
    <source>
        <dbReference type="EMBL" id="MBW0464871.1"/>
    </source>
</evidence>
<keyword evidence="2" id="KW-1185">Reference proteome</keyword>
<sequence>MIPSAWPTFPEMCHFTNILCKQNLSQDNNTQPRAKMDIPFLLNTVQLGSFGAEEIFIEQEKTAKALVKPTRNIPRGYREAMNGDEREEWTRDREYEEYGGI</sequence>